<name>A0ABT9W2H9_9BACI</name>
<keyword evidence="2" id="KW-1185">Reference proteome</keyword>
<dbReference type="GO" id="GO:0004177">
    <property type="term" value="F:aminopeptidase activity"/>
    <property type="evidence" value="ECO:0007669"/>
    <property type="project" value="UniProtKB-KW"/>
</dbReference>
<dbReference type="SUPFAM" id="SSF53187">
    <property type="entry name" value="Zn-dependent exopeptidases"/>
    <property type="match status" value="1"/>
</dbReference>
<accession>A0ABT9W2H9</accession>
<gene>
    <name evidence="1" type="ORF">J2S11_003377</name>
</gene>
<reference evidence="1 2" key="1">
    <citation type="submission" date="2023-07" db="EMBL/GenBank/DDBJ databases">
        <title>Genomic Encyclopedia of Type Strains, Phase IV (KMG-IV): sequencing the most valuable type-strain genomes for metagenomic binning, comparative biology and taxonomic classification.</title>
        <authorList>
            <person name="Goeker M."/>
        </authorList>
    </citation>
    <scope>NUCLEOTIDE SEQUENCE [LARGE SCALE GENOMIC DNA]</scope>
    <source>
        <strain evidence="1 2">DSM 12751</strain>
    </source>
</reference>
<dbReference type="Proteomes" id="UP001235840">
    <property type="component" value="Unassembled WGS sequence"/>
</dbReference>
<protein>
    <submittedName>
        <fullName evidence="1">Aminopeptidase FrvX</fullName>
    </submittedName>
</protein>
<proteinExistence type="predicted"/>
<evidence type="ECO:0000313" key="1">
    <source>
        <dbReference type="EMBL" id="MDQ0167452.1"/>
    </source>
</evidence>
<keyword evidence="1" id="KW-0031">Aminopeptidase</keyword>
<comment type="caution">
    <text evidence="1">The sequence shown here is derived from an EMBL/GenBank/DDBJ whole genome shotgun (WGS) entry which is preliminary data.</text>
</comment>
<evidence type="ECO:0000313" key="2">
    <source>
        <dbReference type="Proteomes" id="UP001235840"/>
    </source>
</evidence>
<keyword evidence="1" id="KW-0645">Protease</keyword>
<dbReference type="EMBL" id="JAUSTY010000016">
    <property type="protein sequence ID" value="MDQ0167452.1"/>
    <property type="molecule type" value="Genomic_DNA"/>
</dbReference>
<organism evidence="1 2">
    <name type="scientific">Caldalkalibacillus horti</name>
    <dbReference type="NCBI Taxonomy" id="77523"/>
    <lineage>
        <taxon>Bacteria</taxon>
        <taxon>Bacillati</taxon>
        <taxon>Bacillota</taxon>
        <taxon>Bacilli</taxon>
        <taxon>Bacillales</taxon>
        <taxon>Bacillaceae</taxon>
        <taxon>Caldalkalibacillus</taxon>
    </lineage>
</organism>
<keyword evidence="1" id="KW-0378">Hydrolase</keyword>
<sequence length="37" mass="4112">MHSPVETASLKDIEQEIQLLVEMISSLTGEEDLNPLT</sequence>